<keyword evidence="8" id="KW-0479">Metal-binding</keyword>
<feature type="region of interest" description="Disordered" evidence="10">
    <location>
        <begin position="173"/>
        <end position="195"/>
    </location>
</feature>
<evidence type="ECO:0000256" key="8">
    <source>
        <dbReference type="ARBA" id="ARBA00022723"/>
    </source>
</evidence>
<dbReference type="SUPFAM" id="SSF81631">
    <property type="entry name" value="PAP/OAS1 substrate-binding domain"/>
    <property type="match status" value="1"/>
</dbReference>
<dbReference type="InterPro" id="IPR002058">
    <property type="entry name" value="PAP_assoc"/>
</dbReference>
<dbReference type="Gene3D" id="1.10.1410.10">
    <property type="match status" value="1"/>
</dbReference>
<dbReference type="GeneID" id="83214215"/>
<name>A0AAD7XYC7_9FUNG</name>
<dbReference type="RefSeq" id="XP_058342416.1">
    <property type="nucleotide sequence ID" value="XM_058486830.1"/>
</dbReference>
<gene>
    <name evidence="13" type="ORF">O0I10_006805</name>
</gene>
<keyword evidence="6" id="KW-0963">Cytoplasm</keyword>
<evidence type="ECO:0000313" key="13">
    <source>
        <dbReference type="EMBL" id="KAJ8657503.1"/>
    </source>
</evidence>
<sequence>MRKELKIKDCTLRQWPSDRTILDQVKGFVRTAGNVYNSPQLVSVEFLHCRMMQENPSRCYASRIKQHKTLKRFLETQYMWGCLGDDLTESLDWGYEIFESSVEYIKDPRYAQGILPHINMIRKGSPNGALLVSYPSIYSHHFIPSIRQKFWNGTQKAASSPSDRLHAVYHAHCVRPSPPPRQQQQQQSATPSSVTAVVNGTSLLPSHTPSSSSSSSNAPRAIHIPLSWALKLSNEIDTHFKASIPNEQVATKREKLVTKITNMLREEFPNTNLRVEMFGSSANGLDFKHSDLDLCIIVPQQQLQFDKICNIGRLSRLPNSYYNMRFLRKKLNQIGMRNVEAVPNASVPICKFEDPRLNIKCDINTANDMGVENSKFLRTYALFDPRVRPFLYALKHFTKRRHINNAANGTLSSYTYVLMALFYLMQCDPPVIPNLQRLDTTGHRCHISTCRSYQGKRKLTVHKKQVVQFDVSYHTCVTAVNSHAEMQQTIGKATGWFVKNKQSVGDLLVGFFAYYSEKFSFGRSAISLSEGAPIQRRPAWHNHEIAVQDPFIKDRNVAASCKGTGFMAVLDEFHRAHQMLIQGHSFADVCIKPEDEPRKQTAPKSSSSSSSSQRRDARLEDASQRFDARSQAARFIPLPDDREAMTAFLAEMMRSMTIDDLVKYNRYSTALPSSGLQASLTLAGIDPFDRVDLQSALDPYGAVVDAEHKYTKHGELELRVLVNLDEDLDEDELPEELEFETVILERVGRVRRKKGKLVARYEASDYLF</sequence>
<dbReference type="GO" id="GO:1990817">
    <property type="term" value="F:poly(A) RNA polymerase activity"/>
    <property type="evidence" value="ECO:0007669"/>
    <property type="project" value="UniProtKB-EC"/>
</dbReference>
<keyword evidence="7" id="KW-0808">Transferase</keyword>
<dbReference type="AlphaFoldDB" id="A0AAD7XYC7"/>
<comment type="subcellular location">
    <subcellularLocation>
        <location evidence="3">Cytoplasm</location>
    </subcellularLocation>
</comment>
<feature type="compositionally biased region" description="Low complexity" evidence="10">
    <location>
        <begin position="182"/>
        <end position="195"/>
    </location>
</feature>
<evidence type="ECO:0000256" key="6">
    <source>
        <dbReference type="ARBA" id="ARBA00022490"/>
    </source>
</evidence>
<proteinExistence type="inferred from homology"/>
<dbReference type="EMBL" id="JARTCD010000031">
    <property type="protein sequence ID" value="KAJ8657503.1"/>
    <property type="molecule type" value="Genomic_DNA"/>
</dbReference>
<dbReference type="Proteomes" id="UP001234581">
    <property type="component" value="Unassembled WGS sequence"/>
</dbReference>
<comment type="caution">
    <text evidence="13">The sequence shown here is derived from an EMBL/GenBank/DDBJ whole genome shotgun (WGS) entry which is preliminary data.</text>
</comment>
<evidence type="ECO:0000256" key="3">
    <source>
        <dbReference type="ARBA" id="ARBA00004496"/>
    </source>
</evidence>
<keyword evidence="14" id="KW-1185">Reference proteome</keyword>
<feature type="region of interest" description="Disordered" evidence="10">
    <location>
        <begin position="595"/>
        <end position="625"/>
    </location>
</feature>
<reference evidence="13 14" key="1">
    <citation type="submission" date="2023-03" db="EMBL/GenBank/DDBJ databases">
        <title>Genome sequence of Lichtheimia ornata CBS 291.66.</title>
        <authorList>
            <person name="Mohabir J.T."/>
            <person name="Shea T.P."/>
            <person name="Kurbessoian T."/>
            <person name="Berby B."/>
            <person name="Fontaine J."/>
            <person name="Livny J."/>
            <person name="Gnirke A."/>
            <person name="Stajich J.E."/>
            <person name="Cuomo C.A."/>
        </authorList>
    </citation>
    <scope>NUCLEOTIDE SEQUENCE [LARGE SCALE GENOMIC DNA]</scope>
    <source>
        <strain evidence="13">CBS 291.66</strain>
    </source>
</reference>
<evidence type="ECO:0000259" key="11">
    <source>
        <dbReference type="Pfam" id="PF03828"/>
    </source>
</evidence>
<evidence type="ECO:0000256" key="5">
    <source>
        <dbReference type="ARBA" id="ARBA00012388"/>
    </source>
</evidence>
<dbReference type="SUPFAM" id="SSF81301">
    <property type="entry name" value="Nucleotidyltransferase"/>
    <property type="match status" value="1"/>
</dbReference>
<dbReference type="Pfam" id="PF22600">
    <property type="entry name" value="MTPAP-like_central"/>
    <property type="match status" value="1"/>
</dbReference>
<organism evidence="13 14">
    <name type="scientific">Lichtheimia ornata</name>
    <dbReference type="NCBI Taxonomy" id="688661"/>
    <lineage>
        <taxon>Eukaryota</taxon>
        <taxon>Fungi</taxon>
        <taxon>Fungi incertae sedis</taxon>
        <taxon>Mucoromycota</taxon>
        <taxon>Mucoromycotina</taxon>
        <taxon>Mucoromycetes</taxon>
        <taxon>Mucorales</taxon>
        <taxon>Lichtheimiaceae</taxon>
        <taxon>Lichtheimia</taxon>
    </lineage>
</organism>
<dbReference type="CDD" id="cd05402">
    <property type="entry name" value="NT_PAP_TUTase"/>
    <property type="match status" value="1"/>
</dbReference>
<evidence type="ECO:0000256" key="7">
    <source>
        <dbReference type="ARBA" id="ARBA00022679"/>
    </source>
</evidence>
<feature type="domain" description="PAP-associated" evidence="11">
    <location>
        <begin position="503"/>
        <end position="554"/>
    </location>
</feature>
<feature type="compositionally biased region" description="Basic and acidic residues" evidence="10">
    <location>
        <begin position="613"/>
        <end position="625"/>
    </location>
</feature>
<dbReference type="GO" id="GO:0046872">
    <property type="term" value="F:metal ion binding"/>
    <property type="evidence" value="ECO:0007669"/>
    <property type="project" value="UniProtKB-KW"/>
</dbReference>
<dbReference type="InterPro" id="IPR043519">
    <property type="entry name" value="NT_sf"/>
</dbReference>
<dbReference type="GO" id="GO:0005737">
    <property type="term" value="C:cytoplasm"/>
    <property type="evidence" value="ECO:0007669"/>
    <property type="project" value="UniProtKB-SubCell"/>
</dbReference>
<dbReference type="GO" id="GO:0031123">
    <property type="term" value="P:RNA 3'-end processing"/>
    <property type="evidence" value="ECO:0007669"/>
    <property type="project" value="TreeGrafter"/>
</dbReference>
<evidence type="ECO:0000256" key="9">
    <source>
        <dbReference type="ARBA" id="ARBA00022842"/>
    </source>
</evidence>
<evidence type="ECO:0000256" key="2">
    <source>
        <dbReference type="ARBA" id="ARBA00001946"/>
    </source>
</evidence>
<dbReference type="PANTHER" id="PTHR12271:SF40">
    <property type="entry name" value="POLY(A) RNA POLYMERASE GLD2"/>
    <property type="match status" value="1"/>
</dbReference>
<evidence type="ECO:0000256" key="10">
    <source>
        <dbReference type="SAM" id="MobiDB-lite"/>
    </source>
</evidence>
<feature type="domain" description="Poly(A) RNA polymerase mitochondrial-like central palm" evidence="12">
    <location>
        <begin position="232"/>
        <end position="381"/>
    </location>
</feature>
<accession>A0AAD7XYC7</accession>
<evidence type="ECO:0000256" key="1">
    <source>
        <dbReference type="ARBA" id="ARBA00001936"/>
    </source>
</evidence>
<dbReference type="PANTHER" id="PTHR12271">
    <property type="entry name" value="POLY A POLYMERASE CID PAP -RELATED"/>
    <property type="match status" value="1"/>
</dbReference>
<dbReference type="Pfam" id="PF03828">
    <property type="entry name" value="PAP_assoc"/>
    <property type="match status" value="1"/>
</dbReference>
<comment type="cofactor">
    <cofactor evidence="2">
        <name>Mg(2+)</name>
        <dbReference type="ChEBI" id="CHEBI:18420"/>
    </cofactor>
</comment>
<dbReference type="InterPro" id="IPR054708">
    <property type="entry name" value="MTPAP-like_central"/>
</dbReference>
<evidence type="ECO:0000256" key="4">
    <source>
        <dbReference type="ARBA" id="ARBA00008593"/>
    </source>
</evidence>
<comment type="similarity">
    <text evidence="4">Belongs to the DNA polymerase type-B-like family.</text>
</comment>
<protein>
    <recommendedName>
        <fullName evidence="5">polynucleotide adenylyltransferase</fullName>
        <ecNumber evidence="5">2.7.7.19</ecNumber>
    </recommendedName>
</protein>
<keyword evidence="9" id="KW-0460">Magnesium</keyword>
<dbReference type="Gene3D" id="3.30.460.10">
    <property type="entry name" value="Beta Polymerase, domain 2"/>
    <property type="match status" value="1"/>
</dbReference>
<evidence type="ECO:0000313" key="14">
    <source>
        <dbReference type="Proteomes" id="UP001234581"/>
    </source>
</evidence>
<dbReference type="EC" id="2.7.7.19" evidence="5"/>
<comment type="cofactor">
    <cofactor evidence="1">
        <name>Mn(2+)</name>
        <dbReference type="ChEBI" id="CHEBI:29035"/>
    </cofactor>
</comment>
<dbReference type="GO" id="GO:0010605">
    <property type="term" value="P:negative regulation of macromolecule metabolic process"/>
    <property type="evidence" value="ECO:0007669"/>
    <property type="project" value="UniProtKB-ARBA"/>
</dbReference>
<evidence type="ECO:0000259" key="12">
    <source>
        <dbReference type="Pfam" id="PF22600"/>
    </source>
</evidence>